<feature type="coiled-coil region" evidence="1">
    <location>
        <begin position="26"/>
        <end position="67"/>
    </location>
</feature>
<gene>
    <name evidence="2" type="ORF">B0H17DRAFT_942503</name>
</gene>
<dbReference type="Proteomes" id="UP001221757">
    <property type="component" value="Unassembled WGS sequence"/>
</dbReference>
<keyword evidence="3" id="KW-1185">Reference proteome</keyword>
<organism evidence="2 3">
    <name type="scientific">Mycena rosella</name>
    <name type="common">Pink bonnet</name>
    <name type="synonym">Agaricus rosellus</name>
    <dbReference type="NCBI Taxonomy" id="1033263"/>
    <lineage>
        <taxon>Eukaryota</taxon>
        <taxon>Fungi</taxon>
        <taxon>Dikarya</taxon>
        <taxon>Basidiomycota</taxon>
        <taxon>Agaricomycotina</taxon>
        <taxon>Agaricomycetes</taxon>
        <taxon>Agaricomycetidae</taxon>
        <taxon>Agaricales</taxon>
        <taxon>Marasmiineae</taxon>
        <taxon>Mycenaceae</taxon>
        <taxon>Mycena</taxon>
    </lineage>
</organism>
<evidence type="ECO:0000313" key="2">
    <source>
        <dbReference type="EMBL" id="KAJ7682876.1"/>
    </source>
</evidence>
<dbReference type="AlphaFoldDB" id="A0AAD7GEQ6"/>
<evidence type="ECO:0008006" key="4">
    <source>
        <dbReference type="Google" id="ProtNLM"/>
    </source>
</evidence>
<reference evidence="2" key="1">
    <citation type="submission" date="2023-03" db="EMBL/GenBank/DDBJ databases">
        <title>Massive genome expansion in bonnet fungi (Mycena s.s.) driven by repeated elements and novel gene families across ecological guilds.</title>
        <authorList>
            <consortium name="Lawrence Berkeley National Laboratory"/>
            <person name="Harder C.B."/>
            <person name="Miyauchi S."/>
            <person name="Viragh M."/>
            <person name="Kuo A."/>
            <person name="Thoen E."/>
            <person name="Andreopoulos B."/>
            <person name="Lu D."/>
            <person name="Skrede I."/>
            <person name="Drula E."/>
            <person name="Henrissat B."/>
            <person name="Morin E."/>
            <person name="Kohler A."/>
            <person name="Barry K."/>
            <person name="LaButti K."/>
            <person name="Morin E."/>
            <person name="Salamov A."/>
            <person name="Lipzen A."/>
            <person name="Mereny Z."/>
            <person name="Hegedus B."/>
            <person name="Baldrian P."/>
            <person name="Stursova M."/>
            <person name="Weitz H."/>
            <person name="Taylor A."/>
            <person name="Grigoriev I.V."/>
            <person name="Nagy L.G."/>
            <person name="Martin F."/>
            <person name="Kauserud H."/>
        </authorList>
    </citation>
    <scope>NUCLEOTIDE SEQUENCE</scope>
    <source>
        <strain evidence="2">CBHHK067</strain>
    </source>
</reference>
<feature type="non-terminal residue" evidence="2">
    <location>
        <position position="135"/>
    </location>
</feature>
<accession>A0AAD7GEQ6</accession>
<name>A0AAD7GEQ6_MYCRO</name>
<keyword evidence="1" id="KW-0175">Coiled coil</keyword>
<comment type="caution">
    <text evidence="2">The sequence shown here is derived from an EMBL/GenBank/DDBJ whole genome shotgun (WGS) entry which is preliminary data.</text>
</comment>
<evidence type="ECO:0000256" key="1">
    <source>
        <dbReference type="SAM" id="Coils"/>
    </source>
</evidence>
<evidence type="ECO:0000313" key="3">
    <source>
        <dbReference type="Proteomes" id="UP001221757"/>
    </source>
</evidence>
<sequence length="135" mass="15154">MAAIRLTPESLAPLLQSNDAPEPIQKVLVKEILRSKEAELAALETEISALQSKLQTLQRSHAELASEMQLYSSILSPIRHLPPEIIGEIFLYFAPSLGSHFHGRHPSMQPPWKLGQICRLWRTIALSLGRLWSVL</sequence>
<protein>
    <recommendedName>
        <fullName evidence="4">F-box domain-containing protein</fullName>
    </recommendedName>
</protein>
<proteinExistence type="predicted"/>
<dbReference type="EMBL" id="JARKIE010000113">
    <property type="protein sequence ID" value="KAJ7682876.1"/>
    <property type="molecule type" value="Genomic_DNA"/>
</dbReference>